<proteinExistence type="predicted"/>
<feature type="compositionally biased region" description="Polar residues" evidence="1">
    <location>
        <begin position="209"/>
        <end position="237"/>
    </location>
</feature>
<organism evidence="3">
    <name type="scientific">Desulfurella acetivorans</name>
    <dbReference type="NCBI Taxonomy" id="33002"/>
    <lineage>
        <taxon>Bacteria</taxon>
        <taxon>Pseudomonadati</taxon>
        <taxon>Campylobacterota</taxon>
        <taxon>Desulfurellia</taxon>
        <taxon>Desulfurellales</taxon>
        <taxon>Desulfurellaceae</taxon>
        <taxon>Desulfurella</taxon>
    </lineage>
</organism>
<keyword evidence="3" id="KW-0282">Flagellum</keyword>
<keyword evidence="3" id="KW-0969">Cilium</keyword>
<feature type="compositionally biased region" description="Polar residues" evidence="1">
    <location>
        <begin position="327"/>
        <end position="348"/>
    </location>
</feature>
<gene>
    <name evidence="3" type="ORF">ENM99_05930</name>
</gene>
<feature type="region of interest" description="Disordered" evidence="1">
    <location>
        <begin position="200"/>
        <end position="237"/>
    </location>
</feature>
<accession>A0A7C6A8E9</accession>
<evidence type="ECO:0000256" key="1">
    <source>
        <dbReference type="SAM" id="MobiDB-lite"/>
    </source>
</evidence>
<dbReference type="CDD" id="cd17470">
    <property type="entry name" value="T3SS_Flik_C"/>
    <property type="match status" value="1"/>
</dbReference>
<name>A0A7C6A8E9_DESAE</name>
<dbReference type="Pfam" id="PF02120">
    <property type="entry name" value="Flg_hook"/>
    <property type="match status" value="1"/>
</dbReference>
<protein>
    <submittedName>
        <fullName evidence="3">Flagellar hook-length control protein FliK</fullName>
    </submittedName>
</protein>
<feature type="domain" description="Flagellar hook-length control protein-like C-terminal" evidence="2">
    <location>
        <begin position="464"/>
        <end position="540"/>
    </location>
</feature>
<dbReference type="EMBL" id="DRZX01000279">
    <property type="protein sequence ID" value="HHS49357.1"/>
    <property type="molecule type" value="Genomic_DNA"/>
</dbReference>
<keyword evidence="3" id="KW-0966">Cell projection</keyword>
<dbReference type="InterPro" id="IPR038610">
    <property type="entry name" value="FliK-like_C_sf"/>
</dbReference>
<evidence type="ECO:0000313" key="3">
    <source>
        <dbReference type="EMBL" id="HHS49357.1"/>
    </source>
</evidence>
<dbReference type="InterPro" id="IPR021136">
    <property type="entry name" value="Flagellar_hook_control-like_C"/>
</dbReference>
<feature type="compositionally biased region" description="Low complexity" evidence="1">
    <location>
        <begin position="354"/>
        <end position="376"/>
    </location>
</feature>
<comment type="caution">
    <text evidence="3">The sequence shown here is derived from an EMBL/GenBank/DDBJ whole genome shotgun (WGS) entry which is preliminary data.</text>
</comment>
<dbReference type="Gene3D" id="3.30.750.140">
    <property type="match status" value="1"/>
</dbReference>
<feature type="region of interest" description="Disordered" evidence="1">
    <location>
        <begin position="324"/>
        <end position="376"/>
    </location>
</feature>
<sequence length="608" mass="68422">MQKALLNLIDSNLISQIIDKLLAKSTSVNSKDDFSSILEQLKDSPQSQTNIDGNSKKFLSALDELINKQPKNTQLKHLSKNIDSISSDLLNLLFLIQNNNTVSNFQNQKNISDAQKTFNQTFKDIKELVEAIKAQAYSEIQQNAQNDTKPNTQDLQPEITNEKILAQINKKTPEEKNFGVDLKKATLQNNKQLNTQLIEQTQDSKKQNQQESESTSNKRTPTIQITKNTIADSQVPSNKTVSINAELEIDNKTQNNYSLDQKQQILQQTSIQSRKQIQQNSPLQSKSLNSNEILTQVKSQIQQTKTSTQEINNNASTNLQDIKEQKTASSNTANPLPQNNSYNDSSGTKKNKPQNQNLQSQNINQPQQKFTQDTQTTKTISTQEIQLKQLQTQDTLQSQQELDKNQQQLSQNTNSNLTQNTIAQTDNISFQKIPDAQNANAPKQPYPINQIIEKIIELQNLKPPVIKSITIQVNPPSLGQIDVKVSIDTSKSLSATIHVENREIFNIVNDNLDSLKANISSQGLNVSQINVISSSNQGQQNFTQNQNQPNQLLFQFSQNFSQSSSGQGQNSFNQAFNQQKQQNYVFESSTKQIKRIFKNPNALLDISI</sequence>
<dbReference type="Proteomes" id="UP000886400">
    <property type="component" value="Unassembled WGS sequence"/>
</dbReference>
<evidence type="ECO:0000259" key="2">
    <source>
        <dbReference type="Pfam" id="PF02120"/>
    </source>
</evidence>
<reference evidence="3" key="1">
    <citation type="journal article" date="2020" name="mSystems">
        <title>Genome- and Community-Level Interaction Insights into Carbon Utilization and Element Cycling Functions of Hydrothermarchaeota in Hydrothermal Sediment.</title>
        <authorList>
            <person name="Zhou Z."/>
            <person name="Liu Y."/>
            <person name="Xu W."/>
            <person name="Pan J."/>
            <person name="Luo Z.H."/>
            <person name="Li M."/>
        </authorList>
    </citation>
    <scope>NUCLEOTIDE SEQUENCE [LARGE SCALE GENOMIC DNA]</scope>
    <source>
        <strain evidence="3">SpSt-1135</strain>
    </source>
</reference>
<dbReference type="AlphaFoldDB" id="A0A7C6A8E9"/>